<dbReference type="Proteomes" id="UP000245207">
    <property type="component" value="Unassembled WGS sequence"/>
</dbReference>
<evidence type="ECO:0000313" key="2">
    <source>
        <dbReference type="Proteomes" id="UP000245207"/>
    </source>
</evidence>
<organism evidence="1 2">
    <name type="scientific">Artemisia annua</name>
    <name type="common">Sweet wormwood</name>
    <dbReference type="NCBI Taxonomy" id="35608"/>
    <lineage>
        <taxon>Eukaryota</taxon>
        <taxon>Viridiplantae</taxon>
        <taxon>Streptophyta</taxon>
        <taxon>Embryophyta</taxon>
        <taxon>Tracheophyta</taxon>
        <taxon>Spermatophyta</taxon>
        <taxon>Magnoliopsida</taxon>
        <taxon>eudicotyledons</taxon>
        <taxon>Gunneridae</taxon>
        <taxon>Pentapetalae</taxon>
        <taxon>asterids</taxon>
        <taxon>campanulids</taxon>
        <taxon>Asterales</taxon>
        <taxon>Asteraceae</taxon>
        <taxon>Asteroideae</taxon>
        <taxon>Anthemideae</taxon>
        <taxon>Artemisiinae</taxon>
        <taxon>Artemisia</taxon>
    </lineage>
</organism>
<keyword evidence="1" id="KW-0436">Ligase</keyword>
<sequence>MKSSYVNLICYWLTFTSIEPTSASDAGRILLRGRPLNSVSSCFSPAINMIGNIFITSSSHRIYMILLGFQSKGKMDGWRFKCGSLTQLKDDSLSMNMKFTSHEGTMSGLVVVEWMLTRLSLKVFIGSDQEDVNEFVPESYCDKASDFVTGTDTMDVGSISGQVSSVDYTADVLIGSQVLRQILDIYRKQGALRFFMIEKWLAFHEEDTDFGGKILEVNKALETAYFSKLIGSSLKVKVYLHSFYDNLVTRIRNMCEAKVDAA</sequence>
<dbReference type="STRING" id="35608.A0A2U1N0I1"/>
<proteinExistence type="predicted"/>
<evidence type="ECO:0000313" key="1">
    <source>
        <dbReference type="EMBL" id="PWA66997.1"/>
    </source>
</evidence>
<name>A0A2U1N0I1_ARTAN</name>
<gene>
    <name evidence="1" type="ORF">CTI12_AA323090</name>
</gene>
<comment type="caution">
    <text evidence="1">The sequence shown here is derived from an EMBL/GenBank/DDBJ whole genome shotgun (WGS) entry which is preliminary data.</text>
</comment>
<keyword evidence="2" id="KW-1185">Reference proteome</keyword>
<accession>A0A2U1N0I1</accession>
<dbReference type="GO" id="GO:0004812">
    <property type="term" value="F:aminoacyl-tRNA ligase activity"/>
    <property type="evidence" value="ECO:0007669"/>
    <property type="project" value="UniProtKB-KW"/>
</dbReference>
<reference evidence="1 2" key="1">
    <citation type="journal article" date="2018" name="Mol. Plant">
        <title>The genome of Artemisia annua provides insight into the evolution of Asteraceae family and artemisinin biosynthesis.</title>
        <authorList>
            <person name="Shen Q."/>
            <person name="Zhang L."/>
            <person name="Liao Z."/>
            <person name="Wang S."/>
            <person name="Yan T."/>
            <person name="Shi P."/>
            <person name="Liu M."/>
            <person name="Fu X."/>
            <person name="Pan Q."/>
            <person name="Wang Y."/>
            <person name="Lv Z."/>
            <person name="Lu X."/>
            <person name="Zhang F."/>
            <person name="Jiang W."/>
            <person name="Ma Y."/>
            <person name="Chen M."/>
            <person name="Hao X."/>
            <person name="Li L."/>
            <person name="Tang Y."/>
            <person name="Lv G."/>
            <person name="Zhou Y."/>
            <person name="Sun X."/>
            <person name="Brodelius P.E."/>
            <person name="Rose J.K.C."/>
            <person name="Tang K."/>
        </authorList>
    </citation>
    <scope>NUCLEOTIDE SEQUENCE [LARGE SCALE GENOMIC DNA]</scope>
    <source>
        <strain evidence="2">cv. Huhao1</strain>
        <tissue evidence="1">Leaf</tissue>
    </source>
</reference>
<dbReference type="EMBL" id="PKPP01003917">
    <property type="protein sequence ID" value="PWA66997.1"/>
    <property type="molecule type" value="Genomic_DNA"/>
</dbReference>
<dbReference type="AlphaFoldDB" id="A0A2U1N0I1"/>
<protein>
    <submittedName>
        <fullName evidence="1">tRNA synthetase class I (I, L, M and V) family protein</fullName>
    </submittedName>
</protein>
<keyword evidence="1" id="KW-0030">Aminoacyl-tRNA synthetase</keyword>